<dbReference type="PANTHER" id="PTHR10683:SF31">
    <property type="entry name" value="TRANSALDOLASE"/>
    <property type="match status" value="1"/>
</dbReference>
<keyword evidence="6 10" id="KW-0963">Cytoplasm</keyword>
<name>A0A5N5W7C0_STRMB</name>
<dbReference type="GO" id="GO:0006098">
    <property type="term" value="P:pentose-phosphate shunt"/>
    <property type="evidence" value="ECO:0007669"/>
    <property type="project" value="UniProtKB-UniRule"/>
</dbReference>
<dbReference type="OrthoDB" id="4241895at2"/>
<comment type="pathway">
    <text evidence="3 10">Carbohydrate degradation; pentose phosphate pathway; D-glyceraldehyde 3-phosphate and beta-D-fructose 6-phosphate from D-ribose 5-phosphate and D-xylulose 5-phosphate (non-oxidative stage): step 2/3.</text>
</comment>
<evidence type="ECO:0000256" key="4">
    <source>
        <dbReference type="ARBA" id="ARBA00008426"/>
    </source>
</evidence>
<comment type="catalytic activity">
    <reaction evidence="10">
        <text>D-sedoheptulose 7-phosphate + D-glyceraldehyde 3-phosphate = D-erythrose 4-phosphate + beta-D-fructose 6-phosphate</text>
        <dbReference type="Rhea" id="RHEA:17053"/>
        <dbReference type="ChEBI" id="CHEBI:16897"/>
        <dbReference type="ChEBI" id="CHEBI:57483"/>
        <dbReference type="ChEBI" id="CHEBI:57634"/>
        <dbReference type="ChEBI" id="CHEBI:59776"/>
        <dbReference type="EC" id="2.2.1.2"/>
    </reaction>
</comment>
<keyword evidence="9 10" id="KW-0704">Schiff base</keyword>
<sequence length="419" mass="43381">MAEHVIGTAGSPLHALAAEGVSPWLDGPSRDRPARAAEGVRGAVSDPGALAADAAGHDGCREQLRHLAQRAAAPDTAVLALCAYDLRSACDALRPVFDASHGLDGYASMDLDARLLHDSDATAAAAAELHRAALRDNALVKVPATAAGLTAARACLERGVGTHVTEVFSVRRHGDALDACLDGLERARAAGRDLTHVPVCVSLAVGPLEDAVDARLAALGTAEADALRGTAAQAAARLAYRAYEERLAGGRWRALARAGARPPRLLWHVGGGHRADADGTARVLRRVESLVAWGTGVALPATVLDAVARAGRLRGDTLSDRHGPAHAALTRLERLGVSVEATAATLTAHRLERLTAEWTALRTSVTEQLLAPDSSESARHGTAGAPQPARRGTAGAPEPARREAAGARTPARRGRDGHP</sequence>
<reference evidence="12 13" key="1">
    <citation type="journal article" date="2019" name="Microb. Cell Fact.">
        <title>Exploring novel herbicidin analogues by transcriptional regulator overexpression and MS/MS molecular networking.</title>
        <authorList>
            <person name="Shi Y."/>
            <person name="Gu R."/>
            <person name="Li Y."/>
            <person name="Wang X."/>
            <person name="Ren W."/>
            <person name="Li X."/>
            <person name="Wang L."/>
            <person name="Xie Y."/>
            <person name="Hong B."/>
        </authorList>
    </citation>
    <scope>NUCLEOTIDE SEQUENCE [LARGE SCALE GENOMIC DNA]</scope>
    <source>
        <strain evidence="12 13">US-43</strain>
    </source>
</reference>
<evidence type="ECO:0000313" key="12">
    <source>
        <dbReference type="EMBL" id="KAB7844422.1"/>
    </source>
</evidence>
<feature type="active site" description="Schiff-base intermediate with substrate" evidence="10">
    <location>
        <position position="141"/>
    </location>
</feature>
<evidence type="ECO:0000256" key="8">
    <source>
        <dbReference type="ARBA" id="ARBA00023126"/>
    </source>
</evidence>
<dbReference type="RefSeq" id="WP_152263940.1">
    <property type="nucleotide sequence ID" value="NZ_VOKX01000029.1"/>
</dbReference>
<dbReference type="GO" id="GO:0005975">
    <property type="term" value="P:carbohydrate metabolic process"/>
    <property type="evidence" value="ECO:0007669"/>
    <property type="project" value="InterPro"/>
</dbReference>
<evidence type="ECO:0000256" key="1">
    <source>
        <dbReference type="ARBA" id="ARBA00003518"/>
    </source>
</evidence>
<comment type="subcellular location">
    <subcellularLocation>
        <location evidence="2 10">Cytoplasm</location>
    </subcellularLocation>
</comment>
<comment type="similarity">
    <text evidence="4 10">Belongs to the transaldolase family. Type 2 subfamily.</text>
</comment>
<comment type="function">
    <text evidence="1 10">Transaldolase is important for the balance of metabolites in the pentose-phosphate pathway.</text>
</comment>
<protein>
    <recommendedName>
        <fullName evidence="5 10">Transaldolase</fullName>
        <ecNumber evidence="5 10">2.2.1.2</ecNumber>
    </recommendedName>
</protein>
<comment type="caution">
    <text evidence="12">The sequence shown here is derived from an EMBL/GenBank/DDBJ whole genome shotgun (WGS) entry which is preliminary data.</text>
</comment>
<dbReference type="InterPro" id="IPR004732">
    <property type="entry name" value="Transaldolase_2"/>
</dbReference>
<dbReference type="HAMAP" id="MF_00493">
    <property type="entry name" value="Transaldolase_2"/>
    <property type="match status" value="1"/>
</dbReference>
<evidence type="ECO:0000256" key="9">
    <source>
        <dbReference type="ARBA" id="ARBA00023270"/>
    </source>
</evidence>
<dbReference type="AlphaFoldDB" id="A0A5N5W7C0"/>
<evidence type="ECO:0000256" key="3">
    <source>
        <dbReference type="ARBA" id="ARBA00004857"/>
    </source>
</evidence>
<evidence type="ECO:0000256" key="5">
    <source>
        <dbReference type="ARBA" id="ARBA00013151"/>
    </source>
</evidence>
<feature type="region of interest" description="Disordered" evidence="11">
    <location>
        <begin position="370"/>
        <end position="419"/>
    </location>
</feature>
<keyword evidence="13" id="KW-1185">Reference proteome</keyword>
<evidence type="ECO:0000256" key="11">
    <source>
        <dbReference type="SAM" id="MobiDB-lite"/>
    </source>
</evidence>
<dbReference type="Proteomes" id="UP000327000">
    <property type="component" value="Unassembled WGS sequence"/>
</dbReference>
<dbReference type="Pfam" id="PF00923">
    <property type="entry name" value="TAL_FSA"/>
    <property type="match status" value="1"/>
</dbReference>
<dbReference type="GO" id="GO:0004801">
    <property type="term" value="F:transaldolase activity"/>
    <property type="evidence" value="ECO:0007669"/>
    <property type="project" value="UniProtKB-UniRule"/>
</dbReference>
<dbReference type="GO" id="GO:0005737">
    <property type="term" value="C:cytoplasm"/>
    <property type="evidence" value="ECO:0007669"/>
    <property type="project" value="UniProtKB-SubCell"/>
</dbReference>
<dbReference type="InterPro" id="IPR013785">
    <property type="entry name" value="Aldolase_TIM"/>
</dbReference>
<dbReference type="InterPro" id="IPR001585">
    <property type="entry name" value="TAL/FSA"/>
</dbReference>
<evidence type="ECO:0000256" key="10">
    <source>
        <dbReference type="HAMAP-Rule" id="MF_00493"/>
    </source>
</evidence>
<accession>A0A5N5W7C0</accession>
<dbReference type="SUPFAM" id="SSF51569">
    <property type="entry name" value="Aldolase"/>
    <property type="match status" value="1"/>
</dbReference>
<evidence type="ECO:0000256" key="7">
    <source>
        <dbReference type="ARBA" id="ARBA00022679"/>
    </source>
</evidence>
<keyword evidence="8 10" id="KW-0570">Pentose shunt</keyword>
<dbReference type="UniPathway" id="UPA00115">
    <property type="reaction ID" value="UER00414"/>
</dbReference>
<dbReference type="EC" id="2.2.1.2" evidence="5 10"/>
<evidence type="ECO:0000256" key="6">
    <source>
        <dbReference type="ARBA" id="ARBA00022490"/>
    </source>
</evidence>
<evidence type="ECO:0000256" key="2">
    <source>
        <dbReference type="ARBA" id="ARBA00004496"/>
    </source>
</evidence>
<organism evidence="12 13">
    <name type="scientific">Streptomyces mobaraensis</name>
    <name type="common">Streptoverticillium mobaraense</name>
    <dbReference type="NCBI Taxonomy" id="35621"/>
    <lineage>
        <taxon>Bacteria</taxon>
        <taxon>Bacillati</taxon>
        <taxon>Actinomycetota</taxon>
        <taxon>Actinomycetes</taxon>
        <taxon>Kitasatosporales</taxon>
        <taxon>Streptomycetaceae</taxon>
        <taxon>Streptomyces</taxon>
    </lineage>
</organism>
<proteinExistence type="inferred from homology"/>
<evidence type="ECO:0000313" key="13">
    <source>
        <dbReference type="Proteomes" id="UP000327000"/>
    </source>
</evidence>
<dbReference type="PANTHER" id="PTHR10683">
    <property type="entry name" value="TRANSALDOLASE"/>
    <property type="match status" value="1"/>
</dbReference>
<dbReference type="EMBL" id="VOKX01000029">
    <property type="protein sequence ID" value="KAB7844422.1"/>
    <property type="molecule type" value="Genomic_DNA"/>
</dbReference>
<dbReference type="Gene3D" id="3.20.20.70">
    <property type="entry name" value="Aldolase class I"/>
    <property type="match status" value="1"/>
</dbReference>
<gene>
    <name evidence="10" type="primary">tal</name>
    <name evidence="12" type="ORF">FRZ00_16105</name>
</gene>
<dbReference type="PIRSF" id="PIRSF036915">
    <property type="entry name" value="Trnald_Bac_Plnt"/>
    <property type="match status" value="1"/>
</dbReference>
<keyword evidence="7 10" id="KW-0808">Transferase</keyword>